<evidence type="ECO:0000259" key="3">
    <source>
        <dbReference type="PROSITE" id="PS50958"/>
    </source>
</evidence>
<dbReference type="PANTHER" id="PTHR20920:SF5">
    <property type="entry name" value="SMB DOMAIN-CONTAINING PROTEIN"/>
    <property type="match status" value="1"/>
</dbReference>
<dbReference type="InterPro" id="IPR039942">
    <property type="entry name" value="SBSPO"/>
</dbReference>
<comment type="caution">
    <text evidence="4">The sequence shown here is derived from an EMBL/GenBank/DDBJ whole genome shotgun (WGS) entry which is preliminary data.</text>
</comment>
<dbReference type="SUPFAM" id="SSF90188">
    <property type="entry name" value="Somatomedin B domain"/>
    <property type="match status" value="1"/>
</dbReference>
<dbReference type="Proteomes" id="UP000478052">
    <property type="component" value="Unassembled WGS sequence"/>
</dbReference>
<dbReference type="OrthoDB" id="98591at2759"/>
<feature type="domain" description="SMB" evidence="3">
    <location>
        <begin position="32"/>
        <end position="85"/>
    </location>
</feature>
<dbReference type="PROSITE" id="PS00524">
    <property type="entry name" value="SMB_1"/>
    <property type="match status" value="1"/>
</dbReference>
<protein>
    <submittedName>
        <fullName evidence="4">Somatomedin-B and thrombospondin type-1 domain-containing protein-like</fullName>
    </submittedName>
</protein>
<dbReference type="AlphaFoldDB" id="A0A6G0ZGG9"/>
<proteinExistence type="predicted"/>
<accession>A0A6G0ZGG9</accession>
<dbReference type="InterPro" id="IPR001212">
    <property type="entry name" value="Somatomedin_B_dom"/>
</dbReference>
<keyword evidence="1" id="KW-1015">Disulfide bond</keyword>
<sequence>MRCRTAAVAAVGAAAAVFLALIGAADAGSCLEAKLCCPGRDSACVVQKTPINAIIEDPTDKPCYCDHACLKLGDCCTDFKPACGG</sequence>
<feature type="signal peptide" evidence="2">
    <location>
        <begin position="1"/>
        <end position="27"/>
    </location>
</feature>
<evidence type="ECO:0000313" key="5">
    <source>
        <dbReference type="Proteomes" id="UP000478052"/>
    </source>
</evidence>
<dbReference type="PANTHER" id="PTHR20920">
    <property type="entry name" value="RPE-SPONDIN"/>
    <property type="match status" value="1"/>
</dbReference>
<name>A0A6G0ZGG9_APHCR</name>
<dbReference type="InterPro" id="IPR036024">
    <property type="entry name" value="Somatomedin_B-like_dom_sf"/>
</dbReference>
<reference evidence="4 5" key="1">
    <citation type="submission" date="2019-08" db="EMBL/GenBank/DDBJ databases">
        <title>Whole genome of Aphis craccivora.</title>
        <authorList>
            <person name="Voronova N.V."/>
            <person name="Shulinski R.S."/>
            <person name="Bandarenka Y.V."/>
            <person name="Zhorov D.G."/>
            <person name="Warner D."/>
        </authorList>
    </citation>
    <scope>NUCLEOTIDE SEQUENCE [LARGE SCALE GENOMIC DNA]</scope>
    <source>
        <strain evidence="4">180601</strain>
        <tissue evidence="4">Whole Body</tissue>
    </source>
</reference>
<evidence type="ECO:0000313" key="4">
    <source>
        <dbReference type="EMBL" id="KAF0769905.1"/>
    </source>
</evidence>
<keyword evidence="2" id="KW-0732">Signal</keyword>
<feature type="chain" id="PRO_5026353864" evidence="2">
    <location>
        <begin position="28"/>
        <end position="85"/>
    </location>
</feature>
<dbReference type="PROSITE" id="PS50958">
    <property type="entry name" value="SMB_2"/>
    <property type="match status" value="1"/>
</dbReference>
<gene>
    <name evidence="4" type="ORF">FWK35_00029590</name>
</gene>
<dbReference type="EMBL" id="VUJU01000513">
    <property type="protein sequence ID" value="KAF0769905.1"/>
    <property type="molecule type" value="Genomic_DNA"/>
</dbReference>
<evidence type="ECO:0000256" key="1">
    <source>
        <dbReference type="ARBA" id="ARBA00023157"/>
    </source>
</evidence>
<organism evidence="4 5">
    <name type="scientific">Aphis craccivora</name>
    <name type="common">Cowpea aphid</name>
    <dbReference type="NCBI Taxonomy" id="307492"/>
    <lineage>
        <taxon>Eukaryota</taxon>
        <taxon>Metazoa</taxon>
        <taxon>Ecdysozoa</taxon>
        <taxon>Arthropoda</taxon>
        <taxon>Hexapoda</taxon>
        <taxon>Insecta</taxon>
        <taxon>Pterygota</taxon>
        <taxon>Neoptera</taxon>
        <taxon>Paraneoptera</taxon>
        <taxon>Hemiptera</taxon>
        <taxon>Sternorrhyncha</taxon>
        <taxon>Aphidomorpha</taxon>
        <taxon>Aphidoidea</taxon>
        <taxon>Aphididae</taxon>
        <taxon>Aphidini</taxon>
        <taxon>Aphis</taxon>
        <taxon>Aphis</taxon>
    </lineage>
</organism>
<dbReference type="Pfam" id="PF01033">
    <property type="entry name" value="Somatomedin_B"/>
    <property type="match status" value="1"/>
</dbReference>
<evidence type="ECO:0000256" key="2">
    <source>
        <dbReference type="SAM" id="SignalP"/>
    </source>
</evidence>
<keyword evidence="5" id="KW-1185">Reference proteome</keyword>
<dbReference type="Gene3D" id="4.10.410.20">
    <property type="match status" value="1"/>
</dbReference>